<sequence length="768" mass="83236">MADGTIGPIDFGSRGDDIDFKALMEPVALRLLGPINKALTRPGNLRFGTHGSVSVCTAGESAGTWFDHEAGQGGGVLDLVRRETGLADGAAADWLRQEIDGAATPPRPVRHPFGIGATAAPAAAPAPASEAPKAYGRIVATYPYRAANGALLFQVVRFDPKDFRQRRPDGAGGWIWKVKGMELVPYRLPELMAAPADAPVFIVEGEKDVDTLRGIGLVATCNPVGAGKWKASYSTWLSGRAVVILPDNDEAGAAHAASVAGMVAKAAASVRIVHLPDLPPKGDVSDWLAAGGTAQALLQMVAEAEPYVPPARPARAEPTTADLQDCELTEDGVGLAFTKRHGDALRFCHDTGGWYVWTGTHWKQNRDKIAFSWARTLTRELNRNADFKGKAITGKAAFAAAVERYAQADRAFAVTAEIWDRDLHYLGTPGGTVDLRTGQMRPADRQDHITKVTAAAPTETADCPTWLAFLDQATAGDAELVRFLQQWAGYSLSGSTREHALLFIYGPGGNGKSVFLNTVAGIMGDYCRSAPMDTFTASPGDKHPTDLAMLRGARLVTATETEEGRAWAEARIKQMTGGDPVTARFMRQDFFTYTPQFKLTIAGNHKPALKNVDDAARRRFNIVPFLHKPERPDHQLERKLRGEWPGILRWMIEGCLDWQRHGLVRPKIVTDATAEYFEAQDTIGRWLAERCILAPHLEVKPGLLLKDMQEWAQANGEPSSDNRKLRGVLEKTPGCQYVTRKGSQYVRGIGLHPPQRGGGVEGGGGWNP</sequence>
<dbReference type="NCBIfam" id="NF011296">
    <property type="entry name" value="PRK14709.1"/>
    <property type="match status" value="1"/>
</dbReference>
<dbReference type="SUPFAM" id="SSF52540">
    <property type="entry name" value="P-loop containing nucleoside triphosphate hydrolases"/>
    <property type="match status" value="1"/>
</dbReference>
<organism evidence="6 7">
    <name type="scientific">Falsiroseomonas tokyonensis</name>
    <dbReference type="NCBI Taxonomy" id="430521"/>
    <lineage>
        <taxon>Bacteria</taxon>
        <taxon>Pseudomonadati</taxon>
        <taxon>Pseudomonadota</taxon>
        <taxon>Alphaproteobacteria</taxon>
        <taxon>Acetobacterales</taxon>
        <taxon>Roseomonadaceae</taxon>
        <taxon>Falsiroseomonas</taxon>
    </lineage>
</organism>
<dbReference type="InterPro" id="IPR014818">
    <property type="entry name" value="Phage/plasmid_primase_P4_C"/>
</dbReference>
<dbReference type="InterPro" id="IPR045455">
    <property type="entry name" value="NrS-1_pol-like_helicase"/>
</dbReference>
<dbReference type="CDD" id="cd01029">
    <property type="entry name" value="TOPRIM_primases"/>
    <property type="match status" value="1"/>
</dbReference>
<dbReference type="InterPro" id="IPR051620">
    <property type="entry name" value="ORF904-like_C"/>
</dbReference>
<dbReference type="Pfam" id="PF08706">
    <property type="entry name" value="D5_N"/>
    <property type="match status" value="1"/>
</dbReference>
<dbReference type="InterPro" id="IPR006500">
    <property type="entry name" value="Helicase_put_C_phage/plasmid"/>
</dbReference>
<feature type="compositionally biased region" description="Gly residues" evidence="4">
    <location>
        <begin position="756"/>
        <end position="768"/>
    </location>
</feature>
<evidence type="ECO:0000256" key="4">
    <source>
        <dbReference type="SAM" id="MobiDB-lite"/>
    </source>
</evidence>
<feature type="domain" description="SF3 helicase" evidence="5">
    <location>
        <begin position="479"/>
        <end position="638"/>
    </location>
</feature>
<gene>
    <name evidence="6" type="ORF">ACFOD3_16790</name>
</gene>
<dbReference type="SMART" id="SM00885">
    <property type="entry name" value="D5_N"/>
    <property type="match status" value="1"/>
</dbReference>
<keyword evidence="7" id="KW-1185">Reference proteome</keyword>
<feature type="region of interest" description="Disordered" evidence="4">
    <location>
        <begin position="749"/>
        <end position="768"/>
    </location>
</feature>
<dbReference type="EMBL" id="JBHRSB010000005">
    <property type="protein sequence ID" value="MFC3001566.1"/>
    <property type="molecule type" value="Genomic_DNA"/>
</dbReference>
<dbReference type="Gene3D" id="3.40.1360.10">
    <property type="match status" value="1"/>
</dbReference>
<evidence type="ECO:0000256" key="2">
    <source>
        <dbReference type="ARBA" id="ARBA00022801"/>
    </source>
</evidence>
<dbReference type="RefSeq" id="WP_246602954.1">
    <property type="nucleotide sequence ID" value="NZ_JAFNJS010000005.1"/>
</dbReference>
<dbReference type="NCBIfam" id="TIGR01613">
    <property type="entry name" value="primase_Cterm"/>
    <property type="match status" value="1"/>
</dbReference>
<keyword evidence="3" id="KW-0067">ATP-binding</keyword>
<dbReference type="InterPro" id="IPR027417">
    <property type="entry name" value="P-loop_NTPase"/>
</dbReference>
<dbReference type="PANTHER" id="PTHR35372">
    <property type="entry name" value="ATP BINDING PROTEIN-RELATED"/>
    <property type="match status" value="1"/>
</dbReference>
<comment type="caution">
    <text evidence="6">The sequence shown here is derived from an EMBL/GenBank/DDBJ whole genome shotgun (WGS) entry which is preliminary data.</text>
</comment>
<dbReference type="Gene3D" id="3.40.50.300">
    <property type="entry name" value="P-loop containing nucleotide triphosphate hydrolases"/>
    <property type="match status" value="1"/>
</dbReference>
<keyword evidence="2" id="KW-0378">Hydrolase</keyword>
<evidence type="ECO:0000313" key="7">
    <source>
        <dbReference type="Proteomes" id="UP001595420"/>
    </source>
</evidence>
<proteinExistence type="predicted"/>
<keyword evidence="1" id="KW-0547">Nucleotide-binding</keyword>
<evidence type="ECO:0000256" key="1">
    <source>
        <dbReference type="ARBA" id="ARBA00022741"/>
    </source>
</evidence>
<name>A0ABV7BX85_9PROT</name>
<evidence type="ECO:0000313" key="6">
    <source>
        <dbReference type="EMBL" id="MFC3001566.1"/>
    </source>
</evidence>
<dbReference type="Proteomes" id="UP001595420">
    <property type="component" value="Unassembled WGS sequence"/>
</dbReference>
<evidence type="ECO:0000259" key="5">
    <source>
        <dbReference type="PROSITE" id="PS51206"/>
    </source>
</evidence>
<dbReference type="PROSITE" id="PS51206">
    <property type="entry name" value="SF3_HELICASE_1"/>
    <property type="match status" value="1"/>
</dbReference>
<evidence type="ECO:0000256" key="3">
    <source>
        <dbReference type="ARBA" id="ARBA00022840"/>
    </source>
</evidence>
<dbReference type="InterPro" id="IPR014015">
    <property type="entry name" value="Helicase_SF3_DNA-vir"/>
</dbReference>
<dbReference type="PANTHER" id="PTHR35372:SF2">
    <property type="entry name" value="SF3 HELICASE DOMAIN-CONTAINING PROTEIN"/>
    <property type="match status" value="1"/>
</dbReference>
<protein>
    <submittedName>
        <fullName evidence="6">Phage/plasmid primase, P4 family</fullName>
    </submittedName>
</protein>
<accession>A0ABV7BX85</accession>
<dbReference type="InterPro" id="IPR034154">
    <property type="entry name" value="TOPRIM_DnaG/twinkle"/>
</dbReference>
<reference evidence="7" key="1">
    <citation type="journal article" date="2019" name="Int. J. Syst. Evol. Microbiol.">
        <title>The Global Catalogue of Microorganisms (GCM) 10K type strain sequencing project: providing services to taxonomists for standard genome sequencing and annotation.</title>
        <authorList>
            <consortium name="The Broad Institute Genomics Platform"/>
            <consortium name="The Broad Institute Genome Sequencing Center for Infectious Disease"/>
            <person name="Wu L."/>
            <person name="Ma J."/>
        </authorList>
    </citation>
    <scope>NUCLEOTIDE SEQUENCE [LARGE SCALE GENOMIC DNA]</scope>
    <source>
        <strain evidence="7">CGMCC 1.16855</strain>
    </source>
</reference>
<dbReference type="Pfam" id="PF19263">
    <property type="entry name" value="DUF5906"/>
    <property type="match status" value="1"/>
</dbReference>